<dbReference type="PANTHER" id="PTHR23506">
    <property type="entry name" value="GH10249P"/>
    <property type="match status" value="1"/>
</dbReference>
<evidence type="ECO:0000313" key="8">
    <source>
        <dbReference type="EMBL" id="CAE8692611.1"/>
    </source>
</evidence>
<name>A0A813FSX0_POLGL</name>
<sequence length="474" mass="48321">MRTGGATVALMFGCSFIVNMAVSIVAPMLPLHLEMRGLLPPGSAGGILKGLLFSVASMATLVVTPLGPTLTAKLGRRKMCTGGIIVFTLGLSTFGCSGVLAAMLNNEPYSDTAPSKAPYTELGLLFLSRVLAASGGTIASLGSMSLALQANPGNSGMIMGSSETALGIGFSVGPSFGAAFFTWGGFVAPFVAVSVIALGMLPLAFLVTRTPVAAVESLEIGEICPQATSRRLSPWRSPSALSVAGIAMTSMLGFGFLDPTLAPFEKRLLNADTAGAGVLFSCAAFPYAVLGIVIGAFLDANPRLGAPMVCCGGVAMGVLLFLLAPIDLFMATWSWQILVLVLVGFATAAGMVPAVPQILSIMAHEAAASGCAAATEDEVLSFAFSSFTIGEMLGPIIGSYAVDALGFETSVHILGVVVCGASVLAFMILGAHGHLGEGLEEDTQVALLGETHVNAHGMDMPRAVGLARAMSGQH</sequence>
<keyword evidence="4 6" id="KW-1133">Transmembrane helix</keyword>
<dbReference type="Gene3D" id="1.20.1250.20">
    <property type="entry name" value="MFS general substrate transporter like domains"/>
    <property type="match status" value="2"/>
</dbReference>
<dbReference type="InterPro" id="IPR011701">
    <property type="entry name" value="MFS"/>
</dbReference>
<dbReference type="EMBL" id="CAJNNW010027674">
    <property type="protein sequence ID" value="CAE8692611.1"/>
    <property type="molecule type" value="Genomic_DNA"/>
</dbReference>
<evidence type="ECO:0000313" key="7">
    <source>
        <dbReference type="EMBL" id="CAE8615586.1"/>
    </source>
</evidence>
<dbReference type="Proteomes" id="UP000626109">
    <property type="component" value="Unassembled WGS sequence"/>
</dbReference>
<evidence type="ECO:0000256" key="5">
    <source>
        <dbReference type="ARBA" id="ARBA00023136"/>
    </source>
</evidence>
<feature type="transmembrane region" description="Helical" evidence="6">
    <location>
        <begin position="413"/>
        <end position="431"/>
    </location>
</feature>
<evidence type="ECO:0000256" key="1">
    <source>
        <dbReference type="ARBA" id="ARBA00004141"/>
    </source>
</evidence>
<organism evidence="7 9">
    <name type="scientific">Polarella glacialis</name>
    <name type="common">Dinoflagellate</name>
    <dbReference type="NCBI Taxonomy" id="89957"/>
    <lineage>
        <taxon>Eukaryota</taxon>
        <taxon>Sar</taxon>
        <taxon>Alveolata</taxon>
        <taxon>Dinophyceae</taxon>
        <taxon>Suessiales</taxon>
        <taxon>Suessiaceae</taxon>
        <taxon>Polarella</taxon>
    </lineage>
</organism>
<feature type="transmembrane region" description="Helical" evidence="6">
    <location>
        <begin position="304"/>
        <end position="323"/>
    </location>
</feature>
<dbReference type="PANTHER" id="PTHR23506:SF23">
    <property type="entry name" value="GH10249P"/>
    <property type="match status" value="1"/>
</dbReference>
<evidence type="ECO:0000256" key="4">
    <source>
        <dbReference type="ARBA" id="ARBA00022989"/>
    </source>
</evidence>
<evidence type="ECO:0000313" key="9">
    <source>
        <dbReference type="Proteomes" id="UP000654075"/>
    </source>
</evidence>
<dbReference type="InterPro" id="IPR036259">
    <property type="entry name" value="MFS_trans_sf"/>
</dbReference>
<comment type="caution">
    <text evidence="7">The sequence shown here is derived from an EMBL/GenBank/DDBJ whole genome shotgun (WGS) entry which is preliminary data.</text>
</comment>
<dbReference type="Pfam" id="PF07690">
    <property type="entry name" value="MFS_1"/>
    <property type="match status" value="1"/>
</dbReference>
<dbReference type="GO" id="GO:0022857">
    <property type="term" value="F:transmembrane transporter activity"/>
    <property type="evidence" value="ECO:0007669"/>
    <property type="project" value="InterPro"/>
</dbReference>
<keyword evidence="9" id="KW-1185">Reference proteome</keyword>
<dbReference type="InterPro" id="IPR050930">
    <property type="entry name" value="MFS_Vesicular_Transporter"/>
</dbReference>
<protein>
    <recommendedName>
        <fullName evidence="10">Major facilitator superfamily (MFS) profile domain-containing protein</fullName>
    </recommendedName>
</protein>
<dbReference type="Proteomes" id="UP000654075">
    <property type="component" value="Unassembled WGS sequence"/>
</dbReference>
<keyword evidence="5 6" id="KW-0472">Membrane</keyword>
<dbReference type="EMBL" id="CAJNNV010025662">
    <property type="protein sequence ID" value="CAE8615586.1"/>
    <property type="molecule type" value="Genomic_DNA"/>
</dbReference>
<evidence type="ECO:0000256" key="2">
    <source>
        <dbReference type="ARBA" id="ARBA00022448"/>
    </source>
</evidence>
<feature type="transmembrane region" description="Helical" evidence="6">
    <location>
        <begin position="46"/>
        <end position="67"/>
    </location>
</feature>
<evidence type="ECO:0000256" key="6">
    <source>
        <dbReference type="SAM" id="Phobius"/>
    </source>
</evidence>
<feature type="transmembrane region" description="Helical" evidence="6">
    <location>
        <begin position="187"/>
        <end position="207"/>
    </location>
</feature>
<reference evidence="7" key="1">
    <citation type="submission" date="2021-02" db="EMBL/GenBank/DDBJ databases">
        <authorList>
            <person name="Dougan E. K."/>
            <person name="Rhodes N."/>
            <person name="Thang M."/>
            <person name="Chan C."/>
        </authorList>
    </citation>
    <scope>NUCLEOTIDE SEQUENCE</scope>
</reference>
<comment type="subcellular location">
    <subcellularLocation>
        <location evidence="1">Membrane</location>
        <topology evidence="1">Multi-pass membrane protein</topology>
    </subcellularLocation>
</comment>
<feature type="transmembrane region" description="Helical" evidence="6">
    <location>
        <begin position="239"/>
        <end position="257"/>
    </location>
</feature>
<feature type="transmembrane region" description="Helical" evidence="6">
    <location>
        <begin position="379"/>
        <end position="401"/>
    </location>
</feature>
<dbReference type="SUPFAM" id="SSF103473">
    <property type="entry name" value="MFS general substrate transporter"/>
    <property type="match status" value="1"/>
</dbReference>
<feature type="transmembrane region" description="Helical" evidence="6">
    <location>
        <begin position="335"/>
        <end position="359"/>
    </location>
</feature>
<accession>A0A813FSX0</accession>
<dbReference type="AlphaFoldDB" id="A0A813FSX0"/>
<feature type="transmembrane region" description="Helical" evidence="6">
    <location>
        <begin position="277"/>
        <end position="297"/>
    </location>
</feature>
<evidence type="ECO:0008006" key="10">
    <source>
        <dbReference type="Google" id="ProtNLM"/>
    </source>
</evidence>
<feature type="transmembrane region" description="Helical" evidence="6">
    <location>
        <begin position="160"/>
        <end position="181"/>
    </location>
</feature>
<evidence type="ECO:0000256" key="3">
    <source>
        <dbReference type="ARBA" id="ARBA00022692"/>
    </source>
</evidence>
<dbReference type="OMA" id="RLNFEWA"/>
<gene>
    <name evidence="7" type="ORF">PGLA1383_LOCUS33300</name>
    <name evidence="8" type="ORF">PGLA2088_LOCUS27963</name>
</gene>
<dbReference type="OrthoDB" id="431755at2759"/>
<feature type="transmembrane region" description="Helical" evidence="6">
    <location>
        <begin position="7"/>
        <end position="26"/>
    </location>
</feature>
<keyword evidence="3 6" id="KW-0812">Transmembrane</keyword>
<proteinExistence type="predicted"/>
<feature type="transmembrane region" description="Helical" evidence="6">
    <location>
        <begin position="124"/>
        <end position="148"/>
    </location>
</feature>
<keyword evidence="2" id="KW-0813">Transport</keyword>
<feature type="transmembrane region" description="Helical" evidence="6">
    <location>
        <begin position="79"/>
        <end position="104"/>
    </location>
</feature>
<dbReference type="GO" id="GO:0016020">
    <property type="term" value="C:membrane"/>
    <property type="evidence" value="ECO:0007669"/>
    <property type="project" value="UniProtKB-SubCell"/>
</dbReference>